<sequence length="244" mass="27519">MRNKASELHYETTKCAPDRKTVTSNLSCVTRCLYKYTDSPTECSPLGHLVHTGDDVLDNACMGVVQFLDDLRLPSKRALKPNIGLPGNKFYPDKPFRRELNRGNATEVEQTFKKCLDKCPLECEQWSYSFSYSKLTVYRIPSRLLIKNTTNVNIEYPLEEDILMLIDAEGLTWYDFIGNVGGIIGIWIGASIISVLQLIYVLCCVDKKWWSKARLHPSVSKNGSTSSKIKITVNKNVTVSPAKS</sequence>
<dbReference type="InterPro" id="IPR001873">
    <property type="entry name" value="ENaC"/>
</dbReference>
<evidence type="ECO:0000256" key="6">
    <source>
        <dbReference type="ARBA" id="ARBA00022989"/>
    </source>
</evidence>
<keyword evidence="6 14" id="KW-1133">Transmembrane helix</keyword>
<keyword evidence="9 14" id="KW-0472">Membrane</keyword>
<evidence type="ECO:0000256" key="14">
    <source>
        <dbReference type="SAM" id="Phobius"/>
    </source>
</evidence>
<evidence type="ECO:0000256" key="9">
    <source>
        <dbReference type="ARBA" id="ARBA00023136"/>
    </source>
</evidence>
<dbReference type="Pfam" id="PF00858">
    <property type="entry name" value="ASC"/>
    <property type="match status" value="1"/>
</dbReference>
<proteinExistence type="inferred from homology"/>
<keyword evidence="7" id="KW-0915">Sodium</keyword>
<keyword evidence="15" id="KW-1185">Reference proteome</keyword>
<evidence type="ECO:0000256" key="3">
    <source>
        <dbReference type="ARBA" id="ARBA00022448"/>
    </source>
</evidence>
<accession>A0A915IXX8</accession>
<dbReference type="AlphaFoldDB" id="A0A915IXX8"/>
<keyword evidence="3 13" id="KW-0813">Transport</keyword>
<keyword evidence="4 13" id="KW-0894">Sodium channel</keyword>
<organism evidence="15 16">
    <name type="scientific">Romanomermis culicivorax</name>
    <name type="common">Nematode worm</name>
    <dbReference type="NCBI Taxonomy" id="13658"/>
    <lineage>
        <taxon>Eukaryota</taxon>
        <taxon>Metazoa</taxon>
        <taxon>Ecdysozoa</taxon>
        <taxon>Nematoda</taxon>
        <taxon>Enoplea</taxon>
        <taxon>Dorylaimia</taxon>
        <taxon>Mermithida</taxon>
        <taxon>Mermithoidea</taxon>
        <taxon>Mermithidae</taxon>
        <taxon>Romanomermis</taxon>
    </lineage>
</organism>
<evidence type="ECO:0000313" key="15">
    <source>
        <dbReference type="Proteomes" id="UP000887565"/>
    </source>
</evidence>
<evidence type="ECO:0000256" key="12">
    <source>
        <dbReference type="ARBA" id="ARBA00023303"/>
    </source>
</evidence>
<evidence type="ECO:0000313" key="16">
    <source>
        <dbReference type="WBParaSite" id="nRc.2.0.1.t18281-RA"/>
    </source>
</evidence>
<reference evidence="16" key="1">
    <citation type="submission" date="2022-11" db="UniProtKB">
        <authorList>
            <consortium name="WormBaseParasite"/>
        </authorList>
    </citation>
    <scope>IDENTIFICATION</scope>
</reference>
<keyword evidence="10" id="KW-0325">Glycoprotein</keyword>
<evidence type="ECO:0000256" key="7">
    <source>
        <dbReference type="ARBA" id="ARBA00023053"/>
    </source>
</evidence>
<dbReference type="WBParaSite" id="nRc.2.0.1.t18281-RA">
    <property type="protein sequence ID" value="nRc.2.0.1.t18281-RA"/>
    <property type="gene ID" value="nRc.2.0.1.g18281"/>
</dbReference>
<keyword evidence="8 13" id="KW-0406">Ion transport</keyword>
<dbReference type="GO" id="GO:0005272">
    <property type="term" value="F:sodium channel activity"/>
    <property type="evidence" value="ECO:0007669"/>
    <property type="project" value="UniProtKB-KW"/>
</dbReference>
<evidence type="ECO:0000256" key="11">
    <source>
        <dbReference type="ARBA" id="ARBA00023201"/>
    </source>
</evidence>
<evidence type="ECO:0000256" key="10">
    <source>
        <dbReference type="ARBA" id="ARBA00023180"/>
    </source>
</evidence>
<comment type="similarity">
    <text evidence="2 13">Belongs to the amiloride-sensitive sodium channel (TC 1.A.6) family.</text>
</comment>
<evidence type="ECO:0000256" key="13">
    <source>
        <dbReference type="RuleBase" id="RU000679"/>
    </source>
</evidence>
<evidence type="ECO:0000256" key="4">
    <source>
        <dbReference type="ARBA" id="ARBA00022461"/>
    </source>
</evidence>
<protein>
    <submittedName>
        <fullName evidence="16">Uncharacterized protein</fullName>
    </submittedName>
</protein>
<evidence type="ECO:0000256" key="5">
    <source>
        <dbReference type="ARBA" id="ARBA00022692"/>
    </source>
</evidence>
<evidence type="ECO:0000256" key="2">
    <source>
        <dbReference type="ARBA" id="ARBA00007193"/>
    </source>
</evidence>
<evidence type="ECO:0000256" key="8">
    <source>
        <dbReference type="ARBA" id="ARBA00023065"/>
    </source>
</evidence>
<name>A0A915IXX8_ROMCU</name>
<keyword evidence="11 13" id="KW-0739">Sodium transport</keyword>
<keyword evidence="12 13" id="KW-0407">Ion channel</keyword>
<dbReference type="GO" id="GO:0016020">
    <property type="term" value="C:membrane"/>
    <property type="evidence" value="ECO:0007669"/>
    <property type="project" value="UniProtKB-SubCell"/>
</dbReference>
<dbReference type="Proteomes" id="UP000887565">
    <property type="component" value="Unplaced"/>
</dbReference>
<feature type="transmembrane region" description="Helical" evidence="14">
    <location>
        <begin position="184"/>
        <end position="205"/>
    </location>
</feature>
<dbReference type="Gene3D" id="1.10.287.770">
    <property type="entry name" value="YojJ-like"/>
    <property type="match status" value="1"/>
</dbReference>
<evidence type="ECO:0000256" key="1">
    <source>
        <dbReference type="ARBA" id="ARBA00004141"/>
    </source>
</evidence>
<comment type="subcellular location">
    <subcellularLocation>
        <location evidence="1">Membrane</location>
        <topology evidence="1">Multi-pass membrane protein</topology>
    </subcellularLocation>
</comment>
<keyword evidence="5 13" id="KW-0812">Transmembrane</keyword>